<protein>
    <recommendedName>
        <fullName evidence="5">ROK family protein</fullName>
    </recommendedName>
</protein>
<dbReference type="RefSeq" id="WP_019348310.1">
    <property type="nucleotide sequence ID" value="NZ_AGSZ01000692.1"/>
</dbReference>
<dbReference type="EMBL" id="LFOD01000004">
    <property type="protein sequence ID" value="KMV19256.1"/>
    <property type="molecule type" value="Genomic_DNA"/>
</dbReference>
<dbReference type="Gene3D" id="1.10.10.10">
    <property type="entry name" value="Winged helix-like DNA-binding domain superfamily/Winged helix DNA-binding domain"/>
    <property type="match status" value="1"/>
</dbReference>
<dbReference type="AlphaFoldDB" id="A0A0J8UD67"/>
<dbReference type="SUPFAM" id="SSF53067">
    <property type="entry name" value="Actin-like ATPase domain"/>
    <property type="match status" value="1"/>
</dbReference>
<comment type="caution">
    <text evidence="3">The sequence shown here is derived from an EMBL/GenBank/DDBJ whole genome shotgun (WGS) entry which is preliminary data.</text>
</comment>
<proteinExistence type="inferred from homology"/>
<dbReference type="InterPro" id="IPR043129">
    <property type="entry name" value="ATPase_NBD"/>
</dbReference>
<dbReference type="Gene3D" id="3.30.420.40">
    <property type="match status" value="2"/>
</dbReference>
<dbReference type="PATRIC" id="fig|451644.5.peg.1525"/>
<dbReference type="InterPro" id="IPR036388">
    <property type="entry name" value="WH-like_DNA-bd_sf"/>
</dbReference>
<feature type="region of interest" description="Disordered" evidence="2">
    <location>
        <begin position="1"/>
        <end position="30"/>
    </location>
</feature>
<accession>A0A0J8UD67</accession>
<gene>
    <name evidence="3" type="ORF">ACT17_07415</name>
</gene>
<dbReference type="PANTHER" id="PTHR18964:SF149">
    <property type="entry name" value="BIFUNCTIONAL UDP-N-ACETYLGLUCOSAMINE 2-EPIMERASE_N-ACETYLMANNOSAMINE KINASE"/>
    <property type="match status" value="1"/>
</dbReference>
<sequence length="443" mass="46076">MTTAIAAPRRTSARAASSTNLNRPSRPLATASRLPQSRLLHIVAPSLKVPDAAAASVFSAVRTRGPIARDAVAQLTQLSIATVNRQVTALLDAGVLRERADLAVSGAIGRPRVPVEVNHEPYLTLGIHIGARTTSIVATDLFGRTLDVVETPTPSGSQSAALATLASSARRYLSRWHRRRPLWVGVAVGGVVDSATGYLDHPRLGWVDAPVGPVLAEALGLPVSVASHVDAMAGAELLLGAPRSAPEAAGAPARTSLYVYARETVGYALSIDGRVHSPASGPGTIAGLPAQSELLGGSGQLESTVSDEAVLNAARRLRIIPAEGPSSTLAAVLRAARQGNDKAEELLADRARVLGEAVALLRDLLNPDDLVLGGQAFTEYPEGLPVVEDAVARRSVLGHRDIRLTAFGNRVQEASAGIVSLGGLYADPIGAMRRAQTRRSAAV</sequence>
<evidence type="ECO:0000256" key="1">
    <source>
        <dbReference type="ARBA" id="ARBA00006479"/>
    </source>
</evidence>
<dbReference type="PANTHER" id="PTHR18964">
    <property type="entry name" value="ROK (REPRESSOR, ORF, KINASE) FAMILY"/>
    <property type="match status" value="1"/>
</dbReference>
<evidence type="ECO:0008006" key="5">
    <source>
        <dbReference type="Google" id="ProtNLM"/>
    </source>
</evidence>
<comment type="similarity">
    <text evidence="1">Belongs to the ROK (NagC/XylR) family.</text>
</comment>
<dbReference type="InterPro" id="IPR000600">
    <property type="entry name" value="ROK"/>
</dbReference>
<feature type="compositionally biased region" description="Low complexity" evidence="2">
    <location>
        <begin position="1"/>
        <end position="19"/>
    </location>
</feature>
<evidence type="ECO:0000313" key="4">
    <source>
        <dbReference type="Proteomes" id="UP000037594"/>
    </source>
</evidence>
<evidence type="ECO:0000256" key="2">
    <source>
        <dbReference type="SAM" id="MobiDB-lite"/>
    </source>
</evidence>
<organism evidence="3 4">
    <name type="scientific">Mycolicibacterium conceptionense</name>
    <dbReference type="NCBI Taxonomy" id="451644"/>
    <lineage>
        <taxon>Bacteria</taxon>
        <taxon>Bacillati</taxon>
        <taxon>Actinomycetota</taxon>
        <taxon>Actinomycetes</taxon>
        <taxon>Mycobacteriales</taxon>
        <taxon>Mycobacteriaceae</taxon>
        <taxon>Mycolicibacterium</taxon>
    </lineage>
</organism>
<name>A0A0J8UD67_9MYCO</name>
<evidence type="ECO:0000313" key="3">
    <source>
        <dbReference type="EMBL" id="KMV19256.1"/>
    </source>
</evidence>
<dbReference type="Pfam" id="PF00480">
    <property type="entry name" value="ROK"/>
    <property type="match status" value="1"/>
</dbReference>
<dbReference type="SUPFAM" id="SSF46785">
    <property type="entry name" value="Winged helix' DNA-binding domain"/>
    <property type="match status" value="1"/>
</dbReference>
<reference evidence="3 4" key="1">
    <citation type="submission" date="2015-06" db="EMBL/GenBank/DDBJ databases">
        <title>Genome sequence of Mycobacterium conceptionense strain MLE.</title>
        <authorList>
            <person name="Greninger A.L."/>
            <person name="Cunningham G."/>
            <person name="Chiu C.Y."/>
            <person name="Miller S."/>
        </authorList>
    </citation>
    <scope>NUCLEOTIDE SEQUENCE [LARGE SCALE GENOMIC DNA]</scope>
    <source>
        <strain evidence="3 4">MLE</strain>
    </source>
</reference>
<dbReference type="InterPro" id="IPR036390">
    <property type="entry name" value="WH_DNA-bd_sf"/>
</dbReference>
<dbReference type="Proteomes" id="UP000037594">
    <property type="component" value="Unassembled WGS sequence"/>
</dbReference>